<comment type="caution">
    <text evidence="4">The sequence shown here is derived from an EMBL/GenBank/DDBJ whole genome shotgun (WGS) entry which is preliminary data.</text>
</comment>
<dbReference type="GO" id="GO:0004672">
    <property type="term" value="F:protein kinase activity"/>
    <property type="evidence" value="ECO:0007669"/>
    <property type="project" value="InterPro"/>
</dbReference>
<evidence type="ECO:0000313" key="5">
    <source>
        <dbReference type="Proteomes" id="UP000018936"/>
    </source>
</evidence>
<evidence type="ECO:0000256" key="1">
    <source>
        <dbReference type="ARBA" id="ARBA00022741"/>
    </source>
</evidence>
<evidence type="ECO:0000313" key="4">
    <source>
        <dbReference type="EMBL" id="ETE60326.1"/>
    </source>
</evidence>
<feature type="domain" description="Protein kinase" evidence="3">
    <location>
        <begin position="1"/>
        <end position="101"/>
    </location>
</feature>
<keyword evidence="5" id="KW-1185">Reference proteome</keyword>
<protein>
    <recommendedName>
        <fullName evidence="3">Protein kinase domain-containing protein</fullName>
    </recommendedName>
</protein>
<keyword evidence="2" id="KW-0067">ATP-binding</keyword>
<organism evidence="4 5">
    <name type="scientific">Ophiophagus hannah</name>
    <name type="common">King cobra</name>
    <name type="synonym">Naja hannah</name>
    <dbReference type="NCBI Taxonomy" id="8665"/>
    <lineage>
        <taxon>Eukaryota</taxon>
        <taxon>Metazoa</taxon>
        <taxon>Chordata</taxon>
        <taxon>Craniata</taxon>
        <taxon>Vertebrata</taxon>
        <taxon>Euteleostomi</taxon>
        <taxon>Lepidosauria</taxon>
        <taxon>Squamata</taxon>
        <taxon>Bifurcata</taxon>
        <taxon>Unidentata</taxon>
        <taxon>Episquamata</taxon>
        <taxon>Toxicofera</taxon>
        <taxon>Serpentes</taxon>
        <taxon>Colubroidea</taxon>
        <taxon>Elapidae</taxon>
        <taxon>Elapinae</taxon>
        <taxon>Ophiophagus</taxon>
    </lineage>
</organism>
<feature type="non-terminal residue" evidence="4">
    <location>
        <position position="1"/>
    </location>
</feature>
<evidence type="ECO:0000256" key="2">
    <source>
        <dbReference type="ARBA" id="ARBA00022840"/>
    </source>
</evidence>
<dbReference type="Gene3D" id="1.10.510.10">
    <property type="entry name" value="Transferase(Phosphotransferase) domain 1"/>
    <property type="match status" value="1"/>
</dbReference>
<keyword evidence="1" id="KW-0547">Nucleotide-binding</keyword>
<dbReference type="Proteomes" id="UP000018936">
    <property type="component" value="Unassembled WGS sequence"/>
</dbReference>
<dbReference type="EMBL" id="AZIM01004769">
    <property type="protein sequence ID" value="ETE60326.1"/>
    <property type="molecule type" value="Genomic_DNA"/>
</dbReference>
<dbReference type="Pfam" id="PF00069">
    <property type="entry name" value="Pkinase"/>
    <property type="match status" value="1"/>
</dbReference>
<name>V8NEC3_OPHHA</name>
<dbReference type="SUPFAM" id="SSF56112">
    <property type="entry name" value="Protein kinase-like (PK-like)"/>
    <property type="match status" value="1"/>
</dbReference>
<dbReference type="GO" id="GO:0005524">
    <property type="term" value="F:ATP binding"/>
    <property type="evidence" value="ECO:0007669"/>
    <property type="project" value="UniProtKB-KW"/>
</dbReference>
<dbReference type="PANTHER" id="PTHR24055">
    <property type="entry name" value="MITOGEN-ACTIVATED PROTEIN KINASE"/>
    <property type="match status" value="1"/>
</dbReference>
<sequence>MEDKLVEMTCKTRVLGWFELFSNLQSYFRPSNILLDRDCFVKLCDFGLARSLGQIEKDEGNPALTEYVATRWYRAPEILLASKWITRKPINSNKNWQNATS</sequence>
<dbReference type="InterPro" id="IPR000719">
    <property type="entry name" value="Prot_kinase_dom"/>
</dbReference>
<dbReference type="OrthoDB" id="1732493at2759"/>
<evidence type="ECO:0000259" key="3">
    <source>
        <dbReference type="PROSITE" id="PS50011"/>
    </source>
</evidence>
<reference evidence="4 5" key="1">
    <citation type="journal article" date="2013" name="Proc. Natl. Acad. Sci. U.S.A.">
        <title>The king cobra genome reveals dynamic gene evolution and adaptation in the snake venom system.</title>
        <authorList>
            <person name="Vonk F.J."/>
            <person name="Casewell N.R."/>
            <person name="Henkel C.V."/>
            <person name="Heimberg A.M."/>
            <person name="Jansen H.J."/>
            <person name="McCleary R.J."/>
            <person name="Kerkkamp H.M."/>
            <person name="Vos R.A."/>
            <person name="Guerreiro I."/>
            <person name="Calvete J.J."/>
            <person name="Wuster W."/>
            <person name="Woods A.E."/>
            <person name="Logan J.M."/>
            <person name="Harrison R.A."/>
            <person name="Castoe T.A."/>
            <person name="de Koning A.P."/>
            <person name="Pollock D.D."/>
            <person name="Yandell M."/>
            <person name="Calderon D."/>
            <person name="Renjifo C."/>
            <person name="Currier R.B."/>
            <person name="Salgado D."/>
            <person name="Pla D."/>
            <person name="Sanz L."/>
            <person name="Hyder A.S."/>
            <person name="Ribeiro J.M."/>
            <person name="Arntzen J.W."/>
            <person name="van den Thillart G.E."/>
            <person name="Boetzer M."/>
            <person name="Pirovano W."/>
            <person name="Dirks R.P."/>
            <person name="Spaink H.P."/>
            <person name="Duboule D."/>
            <person name="McGlinn E."/>
            <person name="Kini R.M."/>
            <person name="Richardson M.K."/>
        </authorList>
    </citation>
    <scope>NUCLEOTIDE SEQUENCE</scope>
    <source>
        <tissue evidence="4">Blood</tissue>
    </source>
</reference>
<dbReference type="AlphaFoldDB" id="V8NEC3"/>
<dbReference type="InterPro" id="IPR011009">
    <property type="entry name" value="Kinase-like_dom_sf"/>
</dbReference>
<dbReference type="InterPro" id="IPR050117">
    <property type="entry name" value="MAPK"/>
</dbReference>
<dbReference type="PROSITE" id="PS50011">
    <property type="entry name" value="PROTEIN_KINASE_DOM"/>
    <property type="match status" value="1"/>
</dbReference>
<accession>V8NEC3</accession>
<proteinExistence type="predicted"/>
<gene>
    <name evidence="4" type="ORF">L345_13932</name>
</gene>